<name>A0A5V0QEF5_SALER</name>
<evidence type="ECO:0000313" key="1">
    <source>
        <dbReference type="EMBL" id="EBS7984772.1"/>
    </source>
</evidence>
<sequence length="30" mass="3287">WGEADPDDEDSFPDVTGPEWIINNVAHFGG</sequence>
<protein>
    <submittedName>
        <fullName evidence="1">Aerotaxis sensor receptor, flavoprotein</fullName>
    </submittedName>
</protein>
<gene>
    <name evidence="1" type="ORF">CEJ09_23690</name>
</gene>
<proteinExistence type="predicted"/>
<dbReference type="EMBL" id="AAGWQQ010000104">
    <property type="protein sequence ID" value="EBS7984772.1"/>
    <property type="molecule type" value="Genomic_DNA"/>
</dbReference>
<feature type="non-terminal residue" evidence="1">
    <location>
        <position position="1"/>
    </location>
</feature>
<reference evidence="1" key="1">
    <citation type="submission" date="2018-07" db="EMBL/GenBank/DDBJ databases">
        <authorList>
            <consortium name="PulseNet: The National Subtyping Network for Foodborne Disease Surveillance"/>
            <person name="Tarr C.L."/>
            <person name="Trees E."/>
            <person name="Katz L.S."/>
            <person name="Carleton-Romer H.A."/>
            <person name="Stroika S."/>
            <person name="Kucerova Z."/>
            <person name="Roache K.F."/>
            <person name="Sabol A.L."/>
            <person name="Besser J."/>
            <person name="Gerner-Smidt P."/>
        </authorList>
    </citation>
    <scope>NUCLEOTIDE SEQUENCE</scope>
    <source>
        <strain evidence="1">PNUSAS015592</strain>
    </source>
</reference>
<dbReference type="AlphaFoldDB" id="A0A5V0QEF5"/>
<accession>A0A5V0QEF5</accession>
<keyword evidence="1" id="KW-0675">Receptor</keyword>
<comment type="caution">
    <text evidence="1">The sequence shown here is derived from an EMBL/GenBank/DDBJ whole genome shotgun (WGS) entry which is preliminary data.</text>
</comment>
<organism evidence="1">
    <name type="scientific">Salmonella enterica</name>
    <name type="common">Salmonella choleraesuis</name>
    <dbReference type="NCBI Taxonomy" id="28901"/>
    <lineage>
        <taxon>Bacteria</taxon>
        <taxon>Pseudomonadati</taxon>
        <taxon>Pseudomonadota</taxon>
        <taxon>Gammaproteobacteria</taxon>
        <taxon>Enterobacterales</taxon>
        <taxon>Enterobacteriaceae</taxon>
        <taxon>Salmonella</taxon>
    </lineage>
</organism>